<dbReference type="Proteomes" id="UP000182248">
    <property type="component" value="Unassembled WGS sequence"/>
</dbReference>
<organism evidence="1 2">
    <name type="scientific">Sinomicrobium oceani</name>
    <dbReference type="NCBI Taxonomy" id="1150368"/>
    <lineage>
        <taxon>Bacteria</taxon>
        <taxon>Pseudomonadati</taxon>
        <taxon>Bacteroidota</taxon>
        <taxon>Flavobacteriia</taxon>
        <taxon>Flavobacteriales</taxon>
        <taxon>Flavobacteriaceae</taxon>
        <taxon>Sinomicrobium</taxon>
    </lineage>
</organism>
<protein>
    <submittedName>
        <fullName evidence="1">Uncharacterized protein</fullName>
    </submittedName>
</protein>
<evidence type="ECO:0000313" key="1">
    <source>
        <dbReference type="EMBL" id="SFW43864.1"/>
    </source>
</evidence>
<gene>
    <name evidence="1" type="ORF">SAMN02927921_01685</name>
</gene>
<keyword evidence="2" id="KW-1185">Reference proteome</keyword>
<dbReference type="EMBL" id="FPJE01000007">
    <property type="protein sequence ID" value="SFW43864.1"/>
    <property type="molecule type" value="Genomic_DNA"/>
</dbReference>
<accession>A0A1K1P7V8</accession>
<dbReference type="AlphaFoldDB" id="A0A1K1P7V8"/>
<reference evidence="1 2" key="1">
    <citation type="submission" date="2016-11" db="EMBL/GenBank/DDBJ databases">
        <authorList>
            <person name="Jaros S."/>
            <person name="Januszkiewicz K."/>
            <person name="Wedrychowicz H."/>
        </authorList>
    </citation>
    <scope>NUCLEOTIDE SEQUENCE [LARGE SCALE GENOMIC DNA]</scope>
    <source>
        <strain evidence="1 2">CGMCC 1.12145</strain>
    </source>
</reference>
<evidence type="ECO:0000313" key="2">
    <source>
        <dbReference type="Proteomes" id="UP000182248"/>
    </source>
</evidence>
<proteinExistence type="predicted"/>
<sequence length="40" mass="4493">MVVIKPNILFKIFMLAGKRTDGDMQVIHLSFIAIKRFSGG</sequence>
<name>A0A1K1P7V8_9FLAO</name>